<dbReference type="Proteomes" id="UP000515981">
    <property type="component" value="Chromosome"/>
</dbReference>
<organism evidence="1 2">
    <name type="scientific">Simiaoa sunii</name>
    <dbReference type="NCBI Taxonomy" id="2763672"/>
    <lineage>
        <taxon>Bacteria</taxon>
        <taxon>Bacillati</taxon>
        <taxon>Bacillota</taxon>
        <taxon>Clostridia</taxon>
        <taxon>Lachnospirales</taxon>
        <taxon>Lachnospiraceae</taxon>
        <taxon>Simiaoa</taxon>
    </lineage>
</organism>
<name>A0A7G9FUC2_9FIRM</name>
<reference evidence="1 2" key="1">
    <citation type="submission" date="2020-08" db="EMBL/GenBank/DDBJ databases">
        <authorList>
            <person name="Liu C."/>
            <person name="Sun Q."/>
        </authorList>
    </citation>
    <scope>NUCLEOTIDE SEQUENCE [LARGE SCALE GENOMIC DNA]</scope>
    <source>
        <strain evidence="1 2">NSJ-8</strain>
    </source>
</reference>
<protein>
    <submittedName>
        <fullName evidence="1">Chemotaxis protein</fullName>
    </submittedName>
</protein>
<dbReference type="KEGG" id="ssun:H9Q77_13915"/>
<dbReference type="InterPro" id="IPR011006">
    <property type="entry name" value="CheY-like_superfamily"/>
</dbReference>
<dbReference type="SUPFAM" id="SSF52172">
    <property type="entry name" value="CheY-like"/>
    <property type="match status" value="1"/>
</dbReference>
<proteinExistence type="predicted"/>
<evidence type="ECO:0000313" key="2">
    <source>
        <dbReference type="Proteomes" id="UP000515981"/>
    </source>
</evidence>
<evidence type="ECO:0000313" key="1">
    <source>
        <dbReference type="EMBL" id="QNM02154.1"/>
    </source>
</evidence>
<gene>
    <name evidence="1" type="ORF">H9Q77_13915</name>
</gene>
<sequence>MYTIGYIDDDNDLISDYIKRLKGRDIDLKVAPTGTMAEIKQWIVNHNIECMLIDYQLKAKYDFVGNTLFSYLYDGLPGLPCFILTSYTDNSVSENTVVSKCIIDRSILDKTGEEFEEFCDMLKQAAEVFKTSKSKYFEKYNALYQKHVDGTILPEEEEELQAVFKILRAYGDVDDISSQFLTTKVDQALDAVLGKLDKLLNK</sequence>
<dbReference type="AlphaFoldDB" id="A0A7G9FUC2"/>
<dbReference type="RefSeq" id="WP_249325943.1">
    <property type="nucleotide sequence ID" value="NZ_CP060633.1"/>
</dbReference>
<accession>A0A7G9FUC2</accession>
<dbReference type="EMBL" id="CP060633">
    <property type="protein sequence ID" value="QNM02154.1"/>
    <property type="molecule type" value="Genomic_DNA"/>
</dbReference>
<keyword evidence="2" id="KW-1185">Reference proteome</keyword>